<dbReference type="InterPro" id="IPR000847">
    <property type="entry name" value="LysR_HTH_N"/>
</dbReference>
<evidence type="ECO:0000313" key="6">
    <source>
        <dbReference type="EMBL" id="MEN3068520.1"/>
    </source>
</evidence>
<reference evidence="6 7" key="1">
    <citation type="journal article" date="2018" name="Int. J. Syst. Evol. Microbiol.">
        <title>Uliginosibacterium sediminicola sp. nov., isolated from freshwater sediment.</title>
        <authorList>
            <person name="Hwang W.M."/>
            <person name="Kim S.M."/>
            <person name="Kang K."/>
            <person name="Ahn T.Y."/>
        </authorList>
    </citation>
    <scope>NUCLEOTIDE SEQUENCE [LARGE SCALE GENOMIC DNA]</scope>
    <source>
        <strain evidence="6 7">M1-21</strain>
    </source>
</reference>
<dbReference type="SUPFAM" id="SSF53850">
    <property type="entry name" value="Periplasmic binding protein-like II"/>
    <property type="match status" value="1"/>
</dbReference>
<evidence type="ECO:0000256" key="3">
    <source>
        <dbReference type="ARBA" id="ARBA00023125"/>
    </source>
</evidence>
<evidence type="ECO:0000256" key="2">
    <source>
        <dbReference type="ARBA" id="ARBA00023015"/>
    </source>
</evidence>
<dbReference type="PROSITE" id="PS50931">
    <property type="entry name" value="HTH_LYSR"/>
    <property type="match status" value="1"/>
</dbReference>
<dbReference type="Gene3D" id="3.40.190.290">
    <property type="match status" value="1"/>
</dbReference>
<evidence type="ECO:0000259" key="5">
    <source>
        <dbReference type="PROSITE" id="PS50931"/>
    </source>
</evidence>
<dbReference type="EMBL" id="JBDIVE010000003">
    <property type="protein sequence ID" value="MEN3068520.1"/>
    <property type="molecule type" value="Genomic_DNA"/>
</dbReference>
<keyword evidence="3" id="KW-0238">DNA-binding</keyword>
<protein>
    <submittedName>
        <fullName evidence="6">LysR substrate-binding domain-containing protein</fullName>
    </submittedName>
</protein>
<comment type="similarity">
    <text evidence="1">Belongs to the LysR transcriptional regulatory family.</text>
</comment>
<dbReference type="Gene3D" id="1.10.10.10">
    <property type="entry name" value="Winged helix-like DNA-binding domain superfamily/Winged helix DNA-binding domain"/>
    <property type="match status" value="1"/>
</dbReference>
<accession>A0ABU9YXS6</accession>
<dbReference type="Proteomes" id="UP001410394">
    <property type="component" value="Unassembled WGS sequence"/>
</dbReference>
<name>A0ABU9YXS6_9RHOO</name>
<evidence type="ECO:0000256" key="4">
    <source>
        <dbReference type="ARBA" id="ARBA00023163"/>
    </source>
</evidence>
<dbReference type="Pfam" id="PF03466">
    <property type="entry name" value="LysR_substrate"/>
    <property type="match status" value="1"/>
</dbReference>
<keyword evidence="7" id="KW-1185">Reference proteome</keyword>
<evidence type="ECO:0000256" key="1">
    <source>
        <dbReference type="ARBA" id="ARBA00009437"/>
    </source>
</evidence>
<proteinExistence type="inferred from homology"/>
<dbReference type="Pfam" id="PF00126">
    <property type="entry name" value="HTH_1"/>
    <property type="match status" value="1"/>
</dbReference>
<dbReference type="InterPro" id="IPR036388">
    <property type="entry name" value="WH-like_DNA-bd_sf"/>
</dbReference>
<dbReference type="InterPro" id="IPR058163">
    <property type="entry name" value="LysR-type_TF_proteobact-type"/>
</dbReference>
<dbReference type="InterPro" id="IPR036390">
    <property type="entry name" value="WH_DNA-bd_sf"/>
</dbReference>
<keyword evidence="4" id="KW-0804">Transcription</keyword>
<dbReference type="PANTHER" id="PTHR30537:SF31">
    <property type="entry name" value="TRANSCRIPTIONAL REGULATOR, LYSR FAMILY"/>
    <property type="match status" value="1"/>
</dbReference>
<dbReference type="RefSeq" id="WP_345919286.1">
    <property type="nucleotide sequence ID" value="NZ_JBDIVE010000003.1"/>
</dbReference>
<dbReference type="PANTHER" id="PTHR30537">
    <property type="entry name" value="HTH-TYPE TRANSCRIPTIONAL REGULATOR"/>
    <property type="match status" value="1"/>
</dbReference>
<sequence>MQDLNDMFLFAKVVEHGGYSAAARALKLQTSMLSRRVQQLEERLGVRLLQRTTRAVSVTEIGQAYYRHCAALEAEALAAQDTIDRTRSSPQGLIHVACPIGVVESHVAALVARYLAANPGVQVRLEATNRRVDVVEEGFDLALRVRRPPLEASELAMRPLGHSYRKLVASPAFIARYGSPTHPRELANVPTVAGTLRGGGKQIWHFRSGDGSYIEVSHQPRLISDDFKAQLRAAIAGIGAAYLPDTALQGALDSGQLIQLLPDFSLPEELIHVVFPSRRGMVPAVREFIDVLVQGFAAHNQPEQDPSQALADFEVHHENPSAEISRGGGPARQA</sequence>
<gene>
    <name evidence="6" type="ORF">ABDB84_08515</name>
</gene>
<dbReference type="SUPFAM" id="SSF46785">
    <property type="entry name" value="Winged helix' DNA-binding domain"/>
    <property type="match status" value="1"/>
</dbReference>
<dbReference type="InterPro" id="IPR005119">
    <property type="entry name" value="LysR_subst-bd"/>
</dbReference>
<organism evidence="6 7">
    <name type="scientific">Uliginosibacterium sediminicola</name>
    <dbReference type="NCBI Taxonomy" id="2024550"/>
    <lineage>
        <taxon>Bacteria</taxon>
        <taxon>Pseudomonadati</taxon>
        <taxon>Pseudomonadota</taxon>
        <taxon>Betaproteobacteria</taxon>
        <taxon>Rhodocyclales</taxon>
        <taxon>Zoogloeaceae</taxon>
        <taxon>Uliginosibacterium</taxon>
    </lineage>
</organism>
<evidence type="ECO:0000313" key="7">
    <source>
        <dbReference type="Proteomes" id="UP001410394"/>
    </source>
</evidence>
<comment type="caution">
    <text evidence="6">The sequence shown here is derived from an EMBL/GenBank/DDBJ whole genome shotgun (WGS) entry which is preliminary data.</text>
</comment>
<feature type="domain" description="HTH lysR-type" evidence="5">
    <location>
        <begin position="1"/>
        <end position="59"/>
    </location>
</feature>
<keyword evidence="2" id="KW-0805">Transcription regulation</keyword>